<feature type="compositionally biased region" description="Acidic residues" evidence="8">
    <location>
        <begin position="1"/>
        <end position="13"/>
    </location>
</feature>
<accession>A0AAD5T8A3</accession>
<gene>
    <name evidence="10" type="ORF">HK100_001714</name>
</gene>
<keyword evidence="5" id="KW-0143">Chaperone</keyword>
<feature type="compositionally biased region" description="Basic and acidic residues" evidence="8">
    <location>
        <begin position="94"/>
        <end position="103"/>
    </location>
</feature>
<keyword evidence="11" id="KW-1185">Reference proteome</keyword>
<name>A0AAD5T8A3_9FUNG</name>
<keyword evidence="4" id="KW-0067">ATP-binding</keyword>
<dbReference type="PANTHER" id="PTHR11638">
    <property type="entry name" value="ATP-DEPENDENT CLP PROTEASE"/>
    <property type="match status" value="1"/>
</dbReference>
<comment type="similarity">
    <text evidence="1">Belongs to the ClpA/ClpB family.</text>
</comment>
<feature type="coiled-coil region" evidence="7">
    <location>
        <begin position="935"/>
        <end position="992"/>
    </location>
</feature>
<dbReference type="SUPFAM" id="SSF52540">
    <property type="entry name" value="P-loop containing nucleoside triphosphate hydrolases"/>
    <property type="match status" value="2"/>
</dbReference>
<dbReference type="PROSITE" id="PS51903">
    <property type="entry name" value="CLP_R"/>
    <property type="match status" value="1"/>
</dbReference>
<dbReference type="InterPro" id="IPR028299">
    <property type="entry name" value="ClpA/B_CS2"/>
</dbReference>
<dbReference type="Pfam" id="PF17871">
    <property type="entry name" value="AAA_lid_9"/>
    <property type="match status" value="1"/>
</dbReference>
<dbReference type="InterPro" id="IPR003593">
    <property type="entry name" value="AAA+_ATPase"/>
</dbReference>
<dbReference type="GO" id="GO:0016887">
    <property type="term" value="F:ATP hydrolysis activity"/>
    <property type="evidence" value="ECO:0007669"/>
    <property type="project" value="InterPro"/>
</dbReference>
<evidence type="ECO:0000313" key="10">
    <source>
        <dbReference type="EMBL" id="KAJ3136385.1"/>
    </source>
</evidence>
<dbReference type="InterPro" id="IPR003959">
    <property type="entry name" value="ATPase_AAA_core"/>
</dbReference>
<dbReference type="InterPro" id="IPR036628">
    <property type="entry name" value="Clp_N_dom_sf"/>
</dbReference>
<evidence type="ECO:0000256" key="1">
    <source>
        <dbReference type="ARBA" id="ARBA00008675"/>
    </source>
</evidence>
<evidence type="ECO:0000256" key="7">
    <source>
        <dbReference type="SAM" id="Coils"/>
    </source>
</evidence>
<feature type="region of interest" description="Disordered" evidence="8">
    <location>
        <begin position="1"/>
        <end position="67"/>
    </location>
</feature>
<dbReference type="GO" id="GO:0005524">
    <property type="term" value="F:ATP binding"/>
    <property type="evidence" value="ECO:0007669"/>
    <property type="project" value="UniProtKB-KW"/>
</dbReference>
<feature type="compositionally biased region" description="Polar residues" evidence="8">
    <location>
        <begin position="109"/>
        <end position="130"/>
    </location>
</feature>
<comment type="caution">
    <text evidence="10">The sequence shown here is derived from an EMBL/GenBank/DDBJ whole genome shotgun (WGS) entry which is preliminary data.</text>
</comment>
<proteinExistence type="inferred from homology"/>
<evidence type="ECO:0000256" key="5">
    <source>
        <dbReference type="ARBA" id="ARBA00023186"/>
    </source>
</evidence>
<dbReference type="Pfam" id="PF10431">
    <property type="entry name" value="ClpB_D2-small"/>
    <property type="match status" value="1"/>
</dbReference>
<dbReference type="Pfam" id="PF00004">
    <property type="entry name" value="AAA"/>
    <property type="match status" value="1"/>
</dbReference>
<dbReference type="Proteomes" id="UP001211907">
    <property type="component" value="Unassembled WGS sequence"/>
</dbReference>
<evidence type="ECO:0000256" key="3">
    <source>
        <dbReference type="ARBA" id="ARBA00022741"/>
    </source>
</evidence>
<organism evidence="10 11">
    <name type="scientific">Physocladia obscura</name>
    <dbReference type="NCBI Taxonomy" id="109957"/>
    <lineage>
        <taxon>Eukaryota</taxon>
        <taxon>Fungi</taxon>
        <taxon>Fungi incertae sedis</taxon>
        <taxon>Chytridiomycota</taxon>
        <taxon>Chytridiomycota incertae sedis</taxon>
        <taxon>Chytridiomycetes</taxon>
        <taxon>Chytridiales</taxon>
        <taxon>Chytriomycetaceae</taxon>
        <taxon>Physocladia</taxon>
    </lineage>
</organism>
<dbReference type="FunFam" id="3.40.50.300:FF:000025">
    <property type="entry name" value="ATP-dependent Clp protease subunit"/>
    <property type="match status" value="1"/>
</dbReference>
<feature type="domain" description="Clp R" evidence="9">
    <location>
        <begin position="467"/>
        <end position="610"/>
    </location>
</feature>
<dbReference type="FunFam" id="3.40.50.300:FF:000010">
    <property type="entry name" value="Chaperone clpB 1, putative"/>
    <property type="match status" value="1"/>
</dbReference>
<dbReference type="GO" id="GO:0051082">
    <property type="term" value="F:unfolded protein binding"/>
    <property type="evidence" value="ECO:0007669"/>
    <property type="project" value="TreeGrafter"/>
</dbReference>
<dbReference type="Pfam" id="PF07724">
    <property type="entry name" value="AAA_2"/>
    <property type="match status" value="1"/>
</dbReference>
<evidence type="ECO:0000256" key="6">
    <source>
        <dbReference type="PROSITE-ProRule" id="PRU01251"/>
    </source>
</evidence>
<dbReference type="CDD" id="cd00009">
    <property type="entry name" value="AAA"/>
    <property type="match status" value="1"/>
</dbReference>
<evidence type="ECO:0000256" key="4">
    <source>
        <dbReference type="ARBA" id="ARBA00022840"/>
    </source>
</evidence>
<dbReference type="Gene3D" id="1.20.5.170">
    <property type="match status" value="1"/>
</dbReference>
<sequence length="1366" mass="151940">MKMEGESEAWNEETDNRYSNHGNKKLSDKSATTKIYEPHTKRGRRKTEAVPTSNRQAYMREQQRSYRQRKQNYIDDLELRCRTQAIEISSLRARLDHASHPENTDDDNATSPANPDSDSSRGYSESTFSSPTPPLPQPKSNSKILANYQAAETPMAPNTFCPNANCSAIVLSLQLEVTQLRMQLSAASAASASTALSSIQKQQLSVMPMLPMIPSVRNSTSSVESLTDDSFSSMPPFSPGNFASDFDWITDSTNIGTKLPEQPNENCLQQTSMFLLTAEEIYGPVDVREFCARLKKIPSIGQFSSAVDQICSIFVEMTRTTDSKKIRTLLLKIIRIGYSLMDSCSIYDRIEAIKVVTDSPFITYTLYIHKICNIPEDTMYSSDVVVESEWPWQVKNLKSALKTVMSSEKRNSPISNRISEPVIDSMCQFFAHLEQQKAKPDLFLSYKNMLHILFLGAANKDCRVRLFLAFEAVRQSARQEMAQKLARDFGHSSIAPIHILNAYMEDSDGFLRSVVSKAGADPDLVSRKLKSAMLKLPSQSPAPENITFSTQALKALRGAEDLRKTQHDSHVAVDHLLLALVNDNDAMRTLNDGGVNKIALEQAVHSVRGQRRVDSKSADATYDALSKYAIDLVALAREGKLDPVIGRDEEIRRVIRVLSRRTKNNPILIGEPGVGKTAIVEGLAQRIIRKDVPESLRASLYSLDMGALVAGAKYRGEFEERLKAVLKEVKDADGGVILFIDEVHLVMGAGKSDGAMDCANLLKPMLARGELRLIGATTLGEYQKYIEKDAAFERRFQQVLVQEPSVESTISILRGLREKYENYHGVKLSDTALVTAATLSDRFITNRFLPDKAIDLIDEACASTRVQLDSQPEAIDILERKHLQLEIEATALAKEKDSASQSRLGKVREEMSKIQDQLKPLKIRYSAEKGRLDEIRELKTKLDDVKIKISNAEMNYDLALAADLKFGAVPDLQAKITTLEKLNTEEQKARAEATQDGGKQLLTEHVGPDQIMEVVARWTGIPVERLNKSQISRLLSLADLIHKRVVGQNEAVDAVAAAILRSRAGLAGKHQPIGSFLFLGPTGVGKTELAKALAFELFDDEKKGLVRFDMSEYMEQHSVARLIGAPPGYVGYDSGGQLTEVVRRHPYSVILLDEIEKAHPQVLNVLLQVLDDGRLTDGQGRVVDFTNTVIIMTSNVGSTYLQEVDEVTPAVESEVMKDVRRTFKPELLNRITDIIVFSPLRQKQLQKIVYAQLATIAARLESRNIKLKMTDAAADAILAASYDPHYGARPLRRYLERKVVTQLSRMLVSGELPEHSVATIETVGEREVRTAARGTKRSFDAGKIAEEAEIVVRVERVANAESMDVE</sequence>
<dbReference type="PANTHER" id="PTHR11638:SF18">
    <property type="entry name" value="HEAT SHOCK PROTEIN 104"/>
    <property type="match status" value="1"/>
</dbReference>
<dbReference type="Gene3D" id="3.40.50.300">
    <property type="entry name" value="P-loop containing nucleotide triphosphate hydrolases"/>
    <property type="match status" value="3"/>
</dbReference>
<dbReference type="InterPro" id="IPR027417">
    <property type="entry name" value="P-loop_NTPase"/>
</dbReference>
<feature type="region of interest" description="Disordered" evidence="8">
    <location>
        <begin position="94"/>
        <end position="141"/>
    </location>
</feature>
<evidence type="ECO:0000259" key="9">
    <source>
        <dbReference type="PROSITE" id="PS51903"/>
    </source>
</evidence>
<dbReference type="InterPro" id="IPR001270">
    <property type="entry name" value="ClpA/B"/>
</dbReference>
<dbReference type="EMBL" id="JADGJH010000138">
    <property type="protein sequence ID" value="KAJ3136385.1"/>
    <property type="molecule type" value="Genomic_DNA"/>
</dbReference>
<dbReference type="SMART" id="SM01086">
    <property type="entry name" value="ClpB_D2-small"/>
    <property type="match status" value="1"/>
</dbReference>
<reference evidence="10" key="1">
    <citation type="submission" date="2020-05" db="EMBL/GenBank/DDBJ databases">
        <title>Phylogenomic resolution of chytrid fungi.</title>
        <authorList>
            <person name="Stajich J.E."/>
            <person name="Amses K."/>
            <person name="Simmons R."/>
            <person name="Seto K."/>
            <person name="Myers J."/>
            <person name="Bonds A."/>
            <person name="Quandt C.A."/>
            <person name="Barry K."/>
            <person name="Liu P."/>
            <person name="Grigoriev I."/>
            <person name="Longcore J.E."/>
            <person name="James T.Y."/>
        </authorList>
    </citation>
    <scope>NUCLEOTIDE SEQUENCE</scope>
    <source>
        <strain evidence="10">JEL0513</strain>
    </source>
</reference>
<evidence type="ECO:0000256" key="2">
    <source>
        <dbReference type="ARBA" id="ARBA00022737"/>
    </source>
</evidence>
<protein>
    <recommendedName>
        <fullName evidence="9">Clp R domain-containing protein</fullName>
    </recommendedName>
</protein>
<dbReference type="Gene3D" id="1.10.8.60">
    <property type="match status" value="1"/>
</dbReference>
<dbReference type="GO" id="GO:0070370">
    <property type="term" value="P:cellular heat acclimation"/>
    <property type="evidence" value="ECO:0007669"/>
    <property type="project" value="TreeGrafter"/>
</dbReference>
<evidence type="ECO:0000313" key="11">
    <source>
        <dbReference type="Proteomes" id="UP001211907"/>
    </source>
</evidence>
<keyword evidence="3" id="KW-0547">Nucleotide-binding</keyword>
<dbReference type="InterPro" id="IPR041546">
    <property type="entry name" value="ClpA/ClpB_AAA_lid"/>
</dbReference>
<dbReference type="GO" id="GO:0042026">
    <property type="term" value="P:protein refolding"/>
    <property type="evidence" value="ECO:0007669"/>
    <property type="project" value="TreeGrafter"/>
</dbReference>
<dbReference type="InterPro" id="IPR050130">
    <property type="entry name" value="ClpA_ClpB"/>
</dbReference>
<evidence type="ECO:0000256" key="8">
    <source>
        <dbReference type="SAM" id="MobiDB-lite"/>
    </source>
</evidence>
<dbReference type="Gene3D" id="1.10.1780.10">
    <property type="entry name" value="Clp, N-terminal domain"/>
    <property type="match status" value="1"/>
</dbReference>
<dbReference type="FunFam" id="3.40.50.300:FF:000120">
    <property type="entry name" value="ATP-dependent chaperone ClpB"/>
    <property type="match status" value="1"/>
</dbReference>
<dbReference type="PROSITE" id="PS00871">
    <property type="entry name" value="CLPAB_2"/>
    <property type="match status" value="1"/>
</dbReference>
<dbReference type="GO" id="GO:0043335">
    <property type="term" value="P:protein unfolding"/>
    <property type="evidence" value="ECO:0007669"/>
    <property type="project" value="TreeGrafter"/>
</dbReference>
<dbReference type="InterPro" id="IPR019489">
    <property type="entry name" value="Clp_ATPase_C"/>
</dbReference>
<dbReference type="Pfam" id="PF02861">
    <property type="entry name" value="Clp_N"/>
    <property type="match status" value="1"/>
</dbReference>
<dbReference type="CDD" id="cd19499">
    <property type="entry name" value="RecA-like_ClpB_Hsp104-like"/>
    <property type="match status" value="1"/>
</dbReference>
<dbReference type="GO" id="GO:0051087">
    <property type="term" value="F:protein-folding chaperone binding"/>
    <property type="evidence" value="ECO:0007669"/>
    <property type="project" value="TreeGrafter"/>
</dbReference>
<dbReference type="GO" id="GO:0005829">
    <property type="term" value="C:cytosol"/>
    <property type="evidence" value="ECO:0007669"/>
    <property type="project" value="TreeGrafter"/>
</dbReference>
<dbReference type="PRINTS" id="PR00300">
    <property type="entry name" value="CLPPROTEASEA"/>
</dbReference>
<dbReference type="SUPFAM" id="SSF81923">
    <property type="entry name" value="Double Clp-N motif"/>
    <property type="match status" value="1"/>
</dbReference>
<dbReference type="InterPro" id="IPR004176">
    <property type="entry name" value="Clp_R_N"/>
</dbReference>
<keyword evidence="7" id="KW-0175">Coiled coil</keyword>
<dbReference type="SMART" id="SM00382">
    <property type="entry name" value="AAA"/>
    <property type="match status" value="2"/>
</dbReference>
<keyword evidence="2 6" id="KW-0677">Repeat</keyword>